<feature type="compositionally biased region" description="Polar residues" evidence="1">
    <location>
        <begin position="102"/>
        <end position="116"/>
    </location>
</feature>
<proteinExistence type="predicted"/>
<evidence type="ECO:0000256" key="1">
    <source>
        <dbReference type="SAM" id="MobiDB-lite"/>
    </source>
</evidence>
<evidence type="ECO:0000313" key="3">
    <source>
        <dbReference type="EMBL" id="JAP75875.1"/>
    </source>
</evidence>
<feature type="region of interest" description="Disordered" evidence="1">
    <location>
        <begin position="95"/>
        <end position="116"/>
    </location>
</feature>
<accession>A0A131YBJ5</accession>
<name>A0A131YBJ5_RHIAP</name>
<protein>
    <submittedName>
        <fullName evidence="3">Uncharacterized protein</fullName>
    </submittedName>
</protein>
<feature type="signal peptide" evidence="2">
    <location>
        <begin position="1"/>
        <end position="21"/>
    </location>
</feature>
<sequence length="116" mass="12694">MKNMLCFTIPVTLVIFAIILPLPKKKNTASAVALPSPEPSPGSASSKQHFLMRTNRQSLRQKERGRHGGIKVGADDVRQYARAMTQTGEVAQLMNKYKAGSRSPSTSPSNLRQGRT</sequence>
<keyword evidence="2" id="KW-0732">Signal</keyword>
<feature type="chain" id="PRO_5007284517" evidence="2">
    <location>
        <begin position="22"/>
        <end position="116"/>
    </location>
</feature>
<dbReference type="EMBL" id="GEDV01012682">
    <property type="protein sequence ID" value="JAP75875.1"/>
    <property type="molecule type" value="Transcribed_RNA"/>
</dbReference>
<feature type="region of interest" description="Disordered" evidence="1">
    <location>
        <begin position="28"/>
        <end position="74"/>
    </location>
</feature>
<evidence type="ECO:0000256" key="2">
    <source>
        <dbReference type="SAM" id="SignalP"/>
    </source>
</evidence>
<organism evidence="3">
    <name type="scientific">Rhipicephalus appendiculatus</name>
    <name type="common">Brown ear tick</name>
    <dbReference type="NCBI Taxonomy" id="34631"/>
    <lineage>
        <taxon>Eukaryota</taxon>
        <taxon>Metazoa</taxon>
        <taxon>Ecdysozoa</taxon>
        <taxon>Arthropoda</taxon>
        <taxon>Chelicerata</taxon>
        <taxon>Arachnida</taxon>
        <taxon>Acari</taxon>
        <taxon>Parasitiformes</taxon>
        <taxon>Ixodida</taxon>
        <taxon>Ixodoidea</taxon>
        <taxon>Ixodidae</taxon>
        <taxon>Rhipicephalinae</taxon>
        <taxon>Rhipicephalus</taxon>
        <taxon>Rhipicephalus</taxon>
    </lineage>
</organism>
<reference evidence="3" key="1">
    <citation type="journal article" date="2016" name="Ticks Tick Borne Dis.">
        <title>De novo assembly and annotation of the salivary gland transcriptome of Rhipicephalus appendiculatus male and female ticks during blood feeding.</title>
        <authorList>
            <person name="de Castro M.H."/>
            <person name="de Klerk D."/>
            <person name="Pienaar R."/>
            <person name="Latif A.A."/>
            <person name="Rees D.J."/>
            <person name="Mans B.J."/>
        </authorList>
    </citation>
    <scope>NUCLEOTIDE SEQUENCE</scope>
    <source>
        <tissue evidence="3">Salivary glands</tissue>
    </source>
</reference>
<dbReference type="AlphaFoldDB" id="A0A131YBJ5"/>